<dbReference type="HOGENOM" id="CLU_1278116_0_0_1"/>
<gene>
    <name evidence="2" type="ORF">MYCFIDRAFT_197543</name>
</gene>
<reference evidence="2 3" key="1">
    <citation type="journal article" date="2012" name="PLoS Pathog.">
        <title>Diverse lifestyles and strategies of plant pathogenesis encoded in the genomes of eighteen Dothideomycetes fungi.</title>
        <authorList>
            <person name="Ohm R.A."/>
            <person name="Feau N."/>
            <person name="Henrissat B."/>
            <person name="Schoch C.L."/>
            <person name="Horwitz B.A."/>
            <person name="Barry K.W."/>
            <person name="Condon B.J."/>
            <person name="Copeland A.C."/>
            <person name="Dhillon B."/>
            <person name="Glaser F."/>
            <person name="Hesse C.N."/>
            <person name="Kosti I."/>
            <person name="LaButti K."/>
            <person name="Lindquist E.A."/>
            <person name="Lucas S."/>
            <person name="Salamov A.A."/>
            <person name="Bradshaw R.E."/>
            <person name="Ciuffetti L."/>
            <person name="Hamelin R.C."/>
            <person name="Kema G.H.J."/>
            <person name="Lawrence C."/>
            <person name="Scott J.A."/>
            <person name="Spatafora J.W."/>
            <person name="Turgeon B.G."/>
            <person name="de Wit P.J.G.M."/>
            <person name="Zhong S."/>
            <person name="Goodwin S.B."/>
            <person name="Grigoriev I.V."/>
        </authorList>
    </citation>
    <scope>NUCLEOTIDE SEQUENCE [LARGE SCALE GENOMIC DNA]</scope>
    <source>
        <strain evidence="2 3">CIRAD86</strain>
    </source>
</reference>
<proteinExistence type="predicted"/>
<accession>M3AZ07</accession>
<dbReference type="AlphaFoldDB" id="M3AZ07"/>
<dbReference type="OrthoDB" id="3864028at2759"/>
<dbReference type="VEuPathDB" id="FungiDB:MYCFIDRAFT_197543"/>
<dbReference type="Proteomes" id="UP000016932">
    <property type="component" value="Unassembled WGS sequence"/>
</dbReference>
<dbReference type="KEGG" id="pfj:MYCFIDRAFT_197543"/>
<dbReference type="RefSeq" id="XP_007927784.1">
    <property type="nucleotide sequence ID" value="XM_007929593.1"/>
</dbReference>
<keyword evidence="3" id="KW-1185">Reference proteome</keyword>
<dbReference type="GeneID" id="19335659"/>
<evidence type="ECO:0000313" key="2">
    <source>
        <dbReference type="EMBL" id="EME82413.1"/>
    </source>
</evidence>
<organism evidence="2 3">
    <name type="scientific">Pseudocercospora fijiensis (strain CIRAD86)</name>
    <name type="common">Black leaf streak disease fungus</name>
    <name type="synonym">Mycosphaerella fijiensis</name>
    <dbReference type="NCBI Taxonomy" id="383855"/>
    <lineage>
        <taxon>Eukaryota</taxon>
        <taxon>Fungi</taxon>
        <taxon>Dikarya</taxon>
        <taxon>Ascomycota</taxon>
        <taxon>Pezizomycotina</taxon>
        <taxon>Dothideomycetes</taxon>
        <taxon>Dothideomycetidae</taxon>
        <taxon>Mycosphaerellales</taxon>
        <taxon>Mycosphaerellaceae</taxon>
        <taxon>Pseudocercospora</taxon>
    </lineage>
</organism>
<dbReference type="EMBL" id="KB446559">
    <property type="protein sequence ID" value="EME82413.1"/>
    <property type="molecule type" value="Genomic_DNA"/>
</dbReference>
<sequence>MKRSNPPTAQGARKKKKAKKSSKQQTTQLRSFIFENLPGGVRNQIYELVASNETTYLPKKTPRLSSTSRLLVANHKISQEFATMLDGSAEIDITIQNFDFTNLIKFIDTRSELSFKHLAKSTLSIALHYGRPPWVKKGKMAPDFYVKLLRWFECFNRLEDWGDAPRTEYYAMGGSSRSTGEWFDAVDNCQSWHNSNGWGAMELEKITWTLLGMDGP</sequence>
<evidence type="ECO:0000256" key="1">
    <source>
        <dbReference type="SAM" id="MobiDB-lite"/>
    </source>
</evidence>
<feature type="region of interest" description="Disordered" evidence="1">
    <location>
        <begin position="1"/>
        <end position="26"/>
    </location>
</feature>
<evidence type="ECO:0000313" key="3">
    <source>
        <dbReference type="Proteomes" id="UP000016932"/>
    </source>
</evidence>
<feature type="compositionally biased region" description="Basic residues" evidence="1">
    <location>
        <begin position="12"/>
        <end position="22"/>
    </location>
</feature>
<protein>
    <submittedName>
        <fullName evidence="2">Uncharacterized protein</fullName>
    </submittedName>
</protein>
<name>M3AZ07_PSEFD</name>